<proteinExistence type="inferred from homology"/>
<dbReference type="Gene3D" id="3.30.497.10">
    <property type="entry name" value="Antithrombin, subunit I, domain 2"/>
    <property type="match status" value="1"/>
</dbReference>
<evidence type="ECO:0000313" key="6">
    <source>
        <dbReference type="Proteomes" id="UP000636709"/>
    </source>
</evidence>
<dbReference type="EMBL" id="JACEFO010002381">
    <property type="protein sequence ID" value="KAF8662138.1"/>
    <property type="molecule type" value="Genomic_DNA"/>
</dbReference>
<dbReference type="GO" id="GO:0004867">
    <property type="term" value="F:serine-type endopeptidase inhibitor activity"/>
    <property type="evidence" value="ECO:0007669"/>
    <property type="project" value="UniProtKB-KW"/>
</dbReference>
<dbReference type="SUPFAM" id="SSF56574">
    <property type="entry name" value="Serpins"/>
    <property type="match status" value="2"/>
</dbReference>
<dbReference type="InterPro" id="IPR023796">
    <property type="entry name" value="Serpin_dom"/>
</dbReference>
<name>A0A835E2C3_9POAL</name>
<evidence type="ECO:0000256" key="3">
    <source>
        <dbReference type="SAM" id="MobiDB-lite"/>
    </source>
</evidence>
<dbReference type="Gene3D" id="2.30.39.10">
    <property type="entry name" value="Alpha-1-antitrypsin, domain 1"/>
    <property type="match status" value="2"/>
</dbReference>
<dbReference type="PANTHER" id="PTHR11461">
    <property type="entry name" value="SERINE PROTEASE INHIBITOR, SERPIN"/>
    <property type="match status" value="1"/>
</dbReference>
<dbReference type="GO" id="GO:0005615">
    <property type="term" value="C:extracellular space"/>
    <property type="evidence" value="ECO:0007669"/>
    <property type="project" value="InterPro"/>
</dbReference>
<protein>
    <recommendedName>
        <fullName evidence="4">Serpin domain-containing protein</fullName>
    </recommendedName>
</protein>
<evidence type="ECO:0000256" key="1">
    <source>
        <dbReference type="ARBA" id="ARBA00009500"/>
    </source>
</evidence>
<dbReference type="PANTHER" id="PTHR11461:SF379">
    <property type="entry name" value="SERPIN DOMAIN-CONTAINING PROTEIN"/>
    <property type="match status" value="1"/>
</dbReference>
<feature type="compositionally biased region" description="Low complexity" evidence="3">
    <location>
        <begin position="80"/>
        <end position="114"/>
    </location>
</feature>
<feature type="domain" description="Serpin" evidence="4">
    <location>
        <begin position="7"/>
        <end position="342"/>
    </location>
</feature>
<dbReference type="InterPro" id="IPR042178">
    <property type="entry name" value="Serpin_sf_1"/>
</dbReference>
<dbReference type="AlphaFoldDB" id="A0A835E2C3"/>
<accession>A0A835E2C3</accession>
<comment type="similarity">
    <text evidence="1 2">Belongs to the serpin family.</text>
</comment>
<dbReference type="Proteomes" id="UP000636709">
    <property type="component" value="Unassembled WGS sequence"/>
</dbReference>
<keyword evidence="6" id="KW-1185">Reference proteome</keyword>
<feature type="region of interest" description="Disordered" evidence="3">
    <location>
        <begin position="80"/>
        <end position="147"/>
    </location>
</feature>
<sequence length="346" mass="37130">MLTSLALRLTKQLAGGEKRNASGDKNLIFSPLSIYAALGLVAAGARSAALDELLALLVGGASSSSRDELAAFVRAVAERPSPTALPPAAAARSSPSRPASGTTPIRWPSSRISSPPQPDPTRRRPAPSISPEGEERKHERRSTGSGTHLIAVHDGFKVLKLPYQQAPPLGDRRRRGPPDPNAEYSMCVFLPDARDGLWSLVDEIASSVNFLRIHLPKRKVNVRDFRLPKFKMSFSGELTGVLRELGLEATLDPEPLRAPDLSDMAESAVPLSIDCVQHRAVIEVNEEGTEAAAVTGMFAMAATAPPQTRRETVDFVADHPFAFFVMEEVSGAVVFAGCVLDPSQTQ</sequence>
<evidence type="ECO:0000256" key="2">
    <source>
        <dbReference type="RuleBase" id="RU000411"/>
    </source>
</evidence>
<dbReference type="Pfam" id="PF00079">
    <property type="entry name" value="Serpin"/>
    <property type="match status" value="2"/>
</dbReference>
<dbReference type="InterPro" id="IPR000215">
    <property type="entry name" value="Serpin_fam"/>
</dbReference>
<organism evidence="5 6">
    <name type="scientific">Digitaria exilis</name>
    <dbReference type="NCBI Taxonomy" id="1010633"/>
    <lineage>
        <taxon>Eukaryota</taxon>
        <taxon>Viridiplantae</taxon>
        <taxon>Streptophyta</taxon>
        <taxon>Embryophyta</taxon>
        <taxon>Tracheophyta</taxon>
        <taxon>Spermatophyta</taxon>
        <taxon>Magnoliopsida</taxon>
        <taxon>Liliopsida</taxon>
        <taxon>Poales</taxon>
        <taxon>Poaceae</taxon>
        <taxon>PACMAD clade</taxon>
        <taxon>Panicoideae</taxon>
        <taxon>Panicodae</taxon>
        <taxon>Paniceae</taxon>
        <taxon>Anthephorinae</taxon>
        <taxon>Digitaria</taxon>
    </lineage>
</organism>
<dbReference type="InterPro" id="IPR036186">
    <property type="entry name" value="Serpin_sf"/>
</dbReference>
<gene>
    <name evidence="5" type="ORF">HU200_056331</name>
</gene>
<comment type="caution">
    <text evidence="5">The sequence shown here is derived from an EMBL/GenBank/DDBJ whole genome shotgun (WGS) entry which is preliminary data.</text>
</comment>
<dbReference type="OrthoDB" id="1063785at2759"/>
<dbReference type="SMART" id="SM00093">
    <property type="entry name" value="SERPIN"/>
    <property type="match status" value="1"/>
</dbReference>
<evidence type="ECO:0000313" key="5">
    <source>
        <dbReference type="EMBL" id="KAF8662138.1"/>
    </source>
</evidence>
<reference evidence="5" key="1">
    <citation type="submission" date="2020-07" db="EMBL/GenBank/DDBJ databases">
        <title>Genome sequence and genetic diversity analysis of an under-domesticated orphan crop, white fonio (Digitaria exilis).</title>
        <authorList>
            <person name="Bennetzen J.L."/>
            <person name="Chen S."/>
            <person name="Ma X."/>
            <person name="Wang X."/>
            <person name="Yssel A.E.J."/>
            <person name="Chaluvadi S.R."/>
            <person name="Johnson M."/>
            <person name="Gangashetty P."/>
            <person name="Hamidou F."/>
            <person name="Sanogo M.D."/>
            <person name="Zwaenepoel A."/>
            <person name="Wallace J."/>
            <person name="Van De Peer Y."/>
            <person name="Van Deynze A."/>
        </authorList>
    </citation>
    <scope>NUCLEOTIDE SEQUENCE</scope>
    <source>
        <tissue evidence="5">Leaves</tissue>
    </source>
</reference>
<dbReference type="InterPro" id="IPR042185">
    <property type="entry name" value="Serpin_sf_2"/>
</dbReference>
<evidence type="ECO:0000259" key="4">
    <source>
        <dbReference type="SMART" id="SM00093"/>
    </source>
</evidence>